<sequence>MDALQFGLESWAAWAPDLTSAQAWQDWAAQGAPARAPEGAEPGVAGMPPMLRRRAQRLGRMALEVLYQSEADSAANIVFASRFGEIQQSTALLRELARSHAVSPQAFSMSVHNAVAGLYTIARKEPARVMALAAGTQTAQAGLFEAAMQVTDGAPRVRLVFCDEPLPALYSPFAEPETPAFAIMLTLVPGDDYALSWQLEEAASDANALDVLRFVLTEAPQLSLTKSGWVMTRRA</sequence>
<reference evidence="3" key="1">
    <citation type="journal article" date="2019" name="Int. J. Syst. Evol. Microbiol.">
        <title>The Global Catalogue of Microorganisms (GCM) 10K type strain sequencing project: providing services to taxonomists for standard genome sequencing and annotation.</title>
        <authorList>
            <consortium name="The Broad Institute Genomics Platform"/>
            <consortium name="The Broad Institute Genome Sequencing Center for Infectious Disease"/>
            <person name="Wu L."/>
            <person name="Ma J."/>
        </authorList>
    </citation>
    <scope>NUCLEOTIDE SEQUENCE [LARGE SCALE GENOMIC DNA]</scope>
    <source>
        <strain evidence="3">CGMCC 1.8859</strain>
    </source>
</reference>
<dbReference type="Pfam" id="PF13723">
    <property type="entry name" value="Ketoacyl-synt_2"/>
    <property type="match status" value="1"/>
</dbReference>
<proteinExistence type="predicted"/>
<dbReference type="RefSeq" id="WP_188704374.1">
    <property type="nucleotide sequence ID" value="NZ_BMLX01000002.1"/>
</dbReference>
<protein>
    <submittedName>
        <fullName evidence="2">3-oxoacyl-ACP synthase</fullName>
    </submittedName>
</protein>
<evidence type="ECO:0000259" key="1">
    <source>
        <dbReference type="Pfam" id="PF13723"/>
    </source>
</evidence>
<organism evidence="2 3">
    <name type="scientific">Silvimonas iriomotensis</name>
    <dbReference type="NCBI Taxonomy" id="449662"/>
    <lineage>
        <taxon>Bacteria</taxon>
        <taxon>Pseudomonadati</taxon>
        <taxon>Pseudomonadota</taxon>
        <taxon>Betaproteobacteria</taxon>
        <taxon>Neisseriales</taxon>
        <taxon>Chitinibacteraceae</taxon>
        <taxon>Silvimonas</taxon>
    </lineage>
</organism>
<feature type="domain" description="Beta-ketoacyl synthase-like N-terminal" evidence="1">
    <location>
        <begin position="24"/>
        <end position="204"/>
    </location>
</feature>
<dbReference type="EMBL" id="BMLX01000002">
    <property type="protein sequence ID" value="GGP21762.1"/>
    <property type="molecule type" value="Genomic_DNA"/>
</dbReference>
<name>A0ABQ2PA99_9NEIS</name>
<evidence type="ECO:0000313" key="3">
    <source>
        <dbReference type="Proteomes" id="UP000637267"/>
    </source>
</evidence>
<evidence type="ECO:0000313" key="2">
    <source>
        <dbReference type="EMBL" id="GGP21762.1"/>
    </source>
</evidence>
<keyword evidence="3" id="KW-1185">Reference proteome</keyword>
<accession>A0ABQ2PA99</accession>
<dbReference type="Proteomes" id="UP000637267">
    <property type="component" value="Unassembled WGS sequence"/>
</dbReference>
<comment type="caution">
    <text evidence="2">The sequence shown here is derived from an EMBL/GenBank/DDBJ whole genome shotgun (WGS) entry which is preliminary data.</text>
</comment>
<dbReference type="InterPro" id="IPR014030">
    <property type="entry name" value="Ketoacyl_synth_N"/>
</dbReference>
<gene>
    <name evidence="2" type="ORF">GCM10010970_22090</name>
</gene>